<keyword evidence="1" id="KW-0472">Membrane</keyword>
<dbReference type="EMBL" id="JBHSCN010000001">
    <property type="protein sequence ID" value="MFC4241811.1"/>
    <property type="molecule type" value="Genomic_DNA"/>
</dbReference>
<dbReference type="RefSeq" id="WP_390226557.1">
    <property type="nucleotide sequence ID" value="NZ_JBHSCN010000001.1"/>
</dbReference>
<name>A0ABV8PZZ5_9MICO</name>
<reference evidence="3" key="1">
    <citation type="journal article" date="2019" name="Int. J. Syst. Evol. Microbiol.">
        <title>The Global Catalogue of Microorganisms (GCM) 10K type strain sequencing project: providing services to taxonomists for standard genome sequencing and annotation.</title>
        <authorList>
            <consortium name="The Broad Institute Genomics Platform"/>
            <consortium name="The Broad Institute Genome Sequencing Center for Infectious Disease"/>
            <person name="Wu L."/>
            <person name="Ma J."/>
        </authorList>
    </citation>
    <scope>NUCLEOTIDE SEQUENCE [LARGE SCALE GENOMIC DNA]</scope>
    <source>
        <strain evidence="3">CGMCC 1.10363</strain>
    </source>
</reference>
<dbReference type="Proteomes" id="UP001595900">
    <property type="component" value="Unassembled WGS sequence"/>
</dbReference>
<organism evidence="2 3">
    <name type="scientific">Gryllotalpicola reticulitermitis</name>
    <dbReference type="NCBI Taxonomy" id="1184153"/>
    <lineage>
        <taxon>Bacteria</taxon>
        <taxon>Bacillati</taxon>
        <taxon>Actinomycetota</taxon>
        <taxon>Actinomycetes</taxon>
        <taxon>Micrococcales</taxon>
        <taxon>Microbacteriaceae</taxon>
        <taxon>Gryllotalpicola</taxon>
    </lineage>
</organism>
<feature type="transmembrane region" description="Helical" evidence="1">
    <location>
        <begin position="12"/>
        <end position="39"/>
    </location>
</feature>
<accession>A0ABV8PZZ5</accession>
<evidence type="ECO:0000313" key="3">
    <source>
        <dbReference type="Proteomes" id="UP001595900"/>
    </source>
</evidence>
<gene>
    <name evidence="2" type="ORF">ACFOYW_00375</name>
</gene>
<keyword evidence="1" id="KW-0812">Transmembrane</keyword>
<protein>
    <submittedName>
        <fullName evidence="2">Uncharacterized protein</fullName>
    </submittedName>
</protein>
<comment type="caution">
    <text evidence="2">The sequence shown here is derived from an EMBL/GenBank/DDBJ whole genome shotgun (WGS) entry which is preliminary data.</text>
</comment>
<evidence type="ECO:0000313" key="2">
    <source>
        <dbReference type="EMBL" id="MFC4241811.1"/>
    </source>
</evidence>
<sequence>MRVWHGLARVGLLFAWLGIAVAAPAALLALVTGIVLVLVHAAA</sequence>
<keyword evidence="1" id="KW-1133">Transmembrane helix</keyword>
<proteinExistence type="predicted"/>
<evidence type="ECO:0000256" key="1">
    <source>
        <dbReference type="SAM" id="Phobius"/>
    </source>
</evidence>
<keyword evidence="3" id="KW-1185">Reference proteome</keyword>